<dbReference type="RefSeq" id="WP_378056189.1">
    <property type="nucleotide sequence ID" value="NZ_JBHSIS010000006.1"/>
</dbReference>
<feature type="compositionally biased region" description="Basic and acidic residues" evidence="1">
    <location>
        <begin position="260"/>
        <end position="321"/>
    </location>
</feature>
<organism evidence="3 4">
    <name type="scientific">Actinophytocola glycyrrhizae</name>
    <dbReference type="NCBI Taxonomy" id="2044873"/>
    <lineage>
        <taxon>Bacteria</taxon>
        <taxon>Bacillati</taxon>
        <taxon>Actinomycetota</taxon>
        <taxon>Actinomycetes</taxon>
        <taxon>Pseudonocardiales</taxon>
        <taxon>Pseudonocardiaceae</taxon>
    </lineage>
</organism>
<dbReference type="InterPro" id="IPR021421">
    <property type="entry name" value="DUF3071"/>
</dbReference>
<feature type="region of interest" description="Disordered" evidence="1">
    <location>
        <begin position="243"/>
        <end position="549"/>
    </location>
</feature>
<comment type="caution">
    <text evidence="3">The sequence shown here is derived from an EMBL/GenBank/DDBJ whole genome shotgun (WGS) entry which is preliminary data.</text>
</comment>
<evidence type="ECO:0000259" key="2">
    <source>
        <dbReference type="Pfam" id="PF11268"/>
    </source>
</evidence>
<dbReference type="Proteomes" id="UP001595859">
    <property type="component" value="Unassembled WGS sequence"/>
</dbReference>
<evidence type="ECO:0000256" key="1">
    <source>
        <dbReference type="SAM" id="MobiDB-lite"/>
    </source>
</evidence>
<feature type="compositionally biased region" description="Basic and acidic residues" evidence="1">
    <location>
        <begin position="357"/>
        <end position="390"/>
    </location>
</feature>
<proteinExistence type="predicted"/>
<feature type="compositionally biased region" description="Low complexity" evidence="1">
    <location>
        <begin position="391"/>
        <end position="426"/>
    </location>
</feature>
<evidence type="ECO:0000313" key="4">
    <source>
        <dbReference type="Proteomes" id="UP001595859"/>
    </source>
</evidence>
<feature type="compositionally biased region" description="Low complexity" evidence="1">
    <location>
        <begin position="449"/>
        <end position="487"/>
    </location>
</feature>
<dbReference type="EMBL" id="JBHSIS010000006">
    <property type="protein sequence ID" value="MFC4854241.1"/>
    <property type="molecule type" value="Genomic_DNA"/>
</dbReference>
<dbReference type="Pfam" id="PF11268">
    <property type="entry name" value="DUF3071"/>
    <property type="match status" value="1"/>
</dbReference>
<dbReference type="NCBIfam" id="NF040712">
    <property type="entry name" value="SepH"/>
    <property type="match status" value="1"/>
</dbReference>
<name>A0ABV9S0Y1_9PSEU</name>
<reference evidence="4" key="1">
    <citation type="journal article" date="2019" name="Int. J. Syst. Evol. Microbiol.">
        <title>The Global Catalogue of Microorganisms (GCM) 10K type strain sequencing project: providing services to taxonomists for standard genome sequencing and annotation.</title>
        <authorList>
            <consortium name="The Broad Institute Genomics Platform"/>
            <consortium name="The Broad Institute Genome Sequencing Center for Infectious Disease"/>
            <person name="Wu L."/>
            <person name="Ma J."/>
        </authorList>
    </citation>
    <scope>NUCLEOTIDE SEQUENCE [LARGE SCALE GENOMIC DNA]</scope>
    <source>
        <strain evidence="4">ZS-22-S1</strain>
    </source>
</reference>
<feature type="compositionally biased region" description="Low complexity" evidence="1">
    <location>
        <begin position="494"/>
        <end position="513"/>
    </location>
</feature>
<feature type="compositionally biased region" description="Pro residues" evidence="1">
    <location>
        <begin position="514"/>
        <end position="523"/>
    </location>
</feature>
<accession>A0ABV9S0Y1</accession>
<dbReference type="InterPro" id="IPR047682">
    <property type="entry name" value="SepH-like"/>
</dbReference>
<protein>
    <submittedName>
        <fullName evidence="3">Septation protein SepH</fullName>
    </submittedName>
</protein>
<keyword evidence="4" id="KW-1185">Reference proteome</keyword>
<feature type="domain" description="DUF3071" evidence="2">
    <location>
        <begin position="1"/>
        <end position="168"/>
    </location>
</feature>
<sequence length="549" mass="60404">MRALRVVGLGEDGKIVILESDRGERFQIPADERLRAAARGDITRLGQIAIELESQMRPREIQSRIRAGESVEQVAAAAGVPPERVERFAYPVLLERSRTAELAQRAHPVREDGPDVQELGEVVAQAFAARGQDYTAAVWDSWKGEDGKWVVQLTWTAGRSNNHAHWSFHPGAHGGTVTPLDDHALDLLDPNPNRGLRTVRPVTELAAQALQVAEPRRQAVNGGEPPRRVEEQDYVQDFELTDDQAPVGLVEQPELPVEDPYDRPREYRPEQYREPDRYRATPDYRPAEPPRERRTPEPTRQTEREPEPPRQAERPTERAEEPAPQAEHQTERAADPLRQPEHLVERAAEPPSQEEPTAERAAEPSRQEERPAEPPRQAERPVESHAERAAEPSSQPERQPEPAAEPTDQPEPADQPKPAAAAAATPASPPSPPVKEPAQPRSARPTMPAIPEEQAAPAERTSSRPAADTPAPAAASTASPAVRPAVPAEEEPSRSAMPATEETTEETPAAKTEPAPPPPPAAPPRKKGRKARPSVPSWEDVLLGTRSNR</sequence>
<gene>
    <name evidence="3" type="primary">sepH</name>
    <name evidence="3" type="ORF">ACFPCV_12075</name>
</gene>
<feature type="compositionally biased region" description="Basic and acidic residues" evidence="1">
    <location>
        <begin position="328"/>
        <end position="348"/>
    </location>
</feature>
<evidence type="ECO:0000313" key="3">
    <source>
        <dbReference type="EMBL" id="MFC4854241.1"/>
    </source>
</evidence>